<keyword evidence="7 10" id="KW-0472">Membrane</keyword>
<comment type="function">
    <text evidence="1 10">Produces ATP from ADP in the presence of a proton gradient across the membrane. The gamma chain is believed to be important in regulating ATPase activity and the flow of protons through the CF(0) complex.</text>
</comment>
<dbReference type="PRINTS" id="PR00126">
    <property type="entry name" value="ATPASEGAMMA"/>
</dbReference>
<dbReference type="NCBIfam" id="NF004145">
    <property type="entry name" value="PRK05621.1-2"/>
    <property type="match status" value="1"/>
</dbReference>
<reference evidence="11" key="1">
    <citation type="submission" date="2015-08" db="EMBL/GenBank/DDBJ databases">
        <title>Complete DNA Sequence of Pseudomonas syringae pv. actinidiae, the Causal Agent of Kiwifruit Canker Disease.</title>
        <authorList>
            <person name="Rikkerink E.H.A."/>
            <person name="Fineran P.C."/>
        </authorList>
    </citation>
    <scope>NUCLEOTIDE SEQUENCE</scope>
    <source>
        <strain evidence="11">NUM-Rm6536</strain>
    </source>
</reference>
<dbReference type="GO" id="GO:0005886">
    <property type="term" value="C:plasma membrane"/>
    <property type="evidence" value="ECO:0007669"/>
    <property type="project" value="UniProtKB-SubCell"/>
</dbReference>
<evidence type="ECO:0000313" key="15">
    <source>
        <dbReference type="Proteomes" id="UP000066203"/>
    </source>
</evidence>
<accession>A0A0K2RX62</accession>
<dbReference type="PANTHER" id="PTHR11693:SF22">
    <property type="entry name" value="ATP SYNTHASE SUBUNIT GAMMA, MITOCHONDRIAL"/>
    <property type="match status" value="1"/>
</dbReference>
<dbReference type="EMBL" id="JABZXL010000001">
    <property type="protein sequence ID" value="MBF1658328.1"/>
    <property type="molecule type" value="Genomic_DNA"/>
</dbReference>
<evidence type="ECO:0000256" key="8">
    <source>
        <dbReference type="ARBA" id="ARBA00023196"/>
    </source>
</evidence>
<dbReference type="GO" id="GO:0046933">
    <property type="term" value="F:proton-transporting ATP synthase activity, rotational mechanism"/>
    <property type="evidence" value="ECO:0007669"/>
    <property type="project" value="UniProtKB-UniRule"/>
</dbReference>
<dbReference type="EMBL" id="JABZXO010000002">
    <property type="protein sequence ID" value="MBF1656573.1"/>
    <property type="molecule type" value="Genomic_DNA"/>
</dbReference>
<evidence type="ECO:0000256" key="10">
    <source>
        <dbReference type="HAMAP-Rule" id="MF_00815"/>
    </source>
</evidence>
<evidence type="ECO:0000256" key="9">
    <source>
        <dbReference type="ARBA" id="ARBA00023310"/>
    </source>
</evidence>
<dbReference type="InterPro" id="IPR023632">
    <property type="entry name" value="ATP_synth_F1_gsu_CS"/>
</dbReference>
<dbReference type="RefSeq" id="WP_005506457.1">
    <property type="nucleotide sequence ID" value="NZ_AP014938.1"/>
</dbReference>
<keyword evidence="5 10" id="KW-0375">Hydrogen ion transport</keyword>
<reference evidence="12" key="3">
    <citation type="submission" date="2020-04" db="EMBL/GenBank/DDBJ databases">
        <title>Deep metagenomics examines the oral microbiome during advanced dental caries in children, revealing novel taxa and co-occurrences with host molecules.</title>
        <authorList>
            <person name="Baker J.L."/>
            <person name="Morton J.T."/>
            <person name="Dinis M."/>
            <person name="Alvarez R."/>
            <person name="Tran N.C."/>
            <person name="Knight R."/>
            <person name="Edlund A."/>
        </authorList>
    </citation>
    <scope>NUCLEOTIDE SEQUENCE</scope>
    <source>
        <strain evidence="13">JCVI_29_bin.11</strain>
        <strain evidence="12">JCVI_39_bin.18</strain>
        <strain evidence="14">JCVI_44_bin.2</strain>
    </source>
</reference>
<keyword evidence="8 10" id="KW-0139">CF(1)</keyword>
<dbReference type="Proteomes" id="UP000066203">
    <property type="component" value="Chromosome"/>
</dbReference>
<evidence type="ECO:0000313" key="12">
    <source>
        <dbReference type="EMBL" id="MBF1656573.1"/>
    </source>
</evidence>
<dbReference type="GO" id="GO:0005524">
    <property type="term" value="F:ATP binding"/>
    <property type="evidence" value="ECO:0007669"/>
    <property type="project" value="UniProtKB-UniRule"/>
</dbReference>
<dbReference type="PROSITE" id="PS00153">
    <property type="entry name" value="ATPASE_GAMMA"/>
    <property type="match status" value="1"/>
</dbReference>
<dbReference type="CDD" id="cd12151">
    <property type="entry name" value="F1-ATPase_gamma"/>
    <property type="match status" value="1"/>
</dbReference>
<evidence type="ECO:0000256" key="6">
    <source>
        <dbReference type="ARBA" id="ARBA00023065"/>
    </source>
</evidence>
<dbReference type="GO" id="GO:0042777">
    <property type="term" value="P:proton motive force-driven plasma membrane ATP synthesis"/>
    <property type="evidence" value="ECO:0007669"/>
    <property type="project" value="UniProtKB-UniRule"/>
</dbReference>
<evidence type="ECO:0000256" key="7">
    <source>
        <dbReference type="ARBA" id="ARBA00023136"/>
    </source>
</evidence>
<dbReference type="InterPro" id="IPR000131">
    <property type="entry name" value="ATP_synth_F1_gsu"/>
</dbReference>
<dbReference type="InterPro" id="IPR035968">
    <property type="entry name" value="ATP_synth_F1_ATPase_gsu"/>
</dbReference>
<dbReference type="HAMAP" id="MF_00815">
    <property type="entry name" value="ATP_synth_gamma_bact"/>
    <property type="match status" value="1"/>
</dbReference>
<evidence type="ECO:0000256" key="1">
    <source>
        <dbReference type="ARBA" id="ARBA00003456"/>
    </source>
</evidence>
<comment type="similarity">
    <text evidence="3 10">Belongs to the ATPase gamma chain family.</text>
</comment>
<gene>
    <name evidence="10" type="primary">atpG</name>
    <name evidence="13" type="ORF">HXO58_00645</name>
    <name evidence="12" type="ORF">HXO61_01335</name>
    <name evidence="14" type="ORF">HXO64_00205</name>
    <name evidence="11" type="ORF">RM6536_0133</name>
</gene>
<keyword evidence="9 10" id="KW-0066">ATP synthesis</keyword>
<evidence type="ECO:0000313" key="13">
    <source>
        <dbReference type="EMBL" id="MBF1658328.1"/>
    </source>
</evidence>
<keyword evidence="10" id="KW-1003">Cell membrane</keyword>
<evidence type="ECO:0000313" key="14">
    <source>
        <dbReference type="EMBL" id="MBF1662967.1"/>
    </source>
</evidence>
<proteinExistence type="inferred from homology"/>
<evidence type="ECO:0000256" key="3">
    <source>
        <dbReference type="ARBA" id="ARBA00007681"/>
    </source>
</evidence>
<evidence type="ECO:0000256" key="4">
    <source>
        <dbReference type="ARBA" id="ARBA00022448"/>
    </source>
</evidence>
<dbReference type="PATRIC" id="fig|43675.28.peg.137"/>
<dbReference type="Gene3D" id="1.10.287.80">
    <property type="entry name" value="ATP synthase, gamma subunit, helix hairpin domain"/>
    <property type="match status" value="2"/>
</dbReference>
<dbReference type="PANTHER" id="PTHR11693">
    <property type="entry name" value="ATP SYNTHASE GAMMA CHAIN"/>
    <property type="match status" value="1"/>
</dbReference>
<evidence type="ECO:0000313" key="11">
    <source>
        <dbReference type="EMBL" id="BAS19380.1"/>
    </source>
</evidence>
<name>A0A0K2RX62_9MICC</name>
<dbReference type="SUPFAM" id="SSF52943">
    <property type="entry name" value="ATP synthase (F1-ATPase), gamma subunit"/>
    <property type="match status" value="1"/>
</dbReference>
<dbReference type="AlphaFoldDB" id="A0A0K2RX62"/>
<keyword evidence="6 10" id="KW-0406">Ion transport</keyword>
<dbReference type="GO" id="GO:0045259">
    <property type="term" value="C:proton-transporting ATP synthase complex"/>
    <property type="evidence" value="ECO:0007669"/>
    <property type="project" value="UniProtKB-KW"/>
</dbReference>
<reference evidence="15" key="2">
    <citation type="submission" date="2015-08" db="EMBL/GenBank/DDBJ databases">
        <title>Complete genome sequence of Rothia mucilaginosa strain NUM-Rm6536.</title>
        <authorList>
            <person name="Nambu T."/>
        </authorList>
    </citation>
    <scope>NUCLEOTIDE SEQUENCE [LARGE SCALE GENOMIC DNA]</scope>
    <source>
        <strain evidence="15">NUM-Rm6536</strain>
    </source>
</reference>
<dbReference type="Proteomes" id="UP000770330">
    <property type="component" value="Unassembled WGS sequence"/>
</dbReference>
<evidence type="ECO:0000256" key="2">
    <source>
        <dbReference type="ARBA" id="ARBA00004170"/>
    </source>
</evidence>
<dbReference type="Pfam" id="PF00231">
    <property type="entry name" value="ATP-synt"/>
    <property type="match status" value="1"/>
</dbReference>
<dbReference type="NCBIfam" id="TIGR01146">
    <property type="entry name" value="ATPsyn_F1gamma"/>
    <property type="match status" value="1"/>
</dbReference>
<sequence>MGAQIRVYRQKIASTSSMKKIFKAMEMIATSRINKARNAAQAAGPYANALTRVVTAVATQHGIKHPLIHKPHEFGTYEHRRSAILVVTSDRGLAGSYSSAILRRTESLIERLRSNGQEVQLYLVGRKAKAYFEFRERPYARAWEGHTDAPRVETAVEIRDALLEAYDLPFEEGGVDELHIVYTEFKSMVVQEPKILRLLPIHVGDAKAMGEEIVPDQELTKAEYEQAASFEFEPSAEEVLNELLPRYVASRIFSCLLQAAASELASRQRAMKTAGDNAETLITKYTRLMNNARQAEITQELSEIVGGADALGS</sequence>
<comment type="subunit">
    <text evidence="10">F-type ATPases have 2 components, CF(1) - the catalytic core - and CF(0) - the membrane proton channel. CF(1) has five subunits: alpha(3), beta(3), gamma(1), delta(1), epsilon(1). CF(0) has three main subunits: a, b and c.</text>
</comment>
<dbReference type="EMBL" id="AP014938">
    <property type="protein sequence ID" value="BAS19380.1"/>
    <property type="molecule type" value="Genomic_DNA"/>
</dbReference>
<evidence type="ECO:0000256" key="5">
    <source>
        <dbReference type="ARBA" id="ARBA00022781"/>
    </source>
</evidence>
<organism evidence="11">
    <name type="scientific">Rothia mucilaginosa</name>
    <dbReference type="NCBI Taxonomy" id="43675"/>
    <lineage>
        <taxon>Bacteria</taxon>
        <taxon>Bacillati</taxon>
        <taxon>Actinomycetota</taxon>
        <taxon>Actinomycetes</taxon>
        <taxon>Micrococcales</taxon>
        <taxon>Micrococcaceae</taxon>
        <taxon>Rothia</taxon>
    </lineage>
</organism>
<protein>
    <recommendedName>
        <fullName evidence="10">ATP synthase gamma chain</fullName>
    </recommendedName>
    <alternativeName>
        <fullName evidence="10">ATP synthase F1 sector gamma subunit</fullName>
    </alternativeName>
    <alternativeName>
        <fullName evidence="10">F-ATPase gamma subunit</fullName>
    </alternativeName>
</protein>
<dbReference type="Gene3D" id="3.40.1380.10">
    <property type="match status" value="1"/>
</dbReference>
<dbReference type="Proteomes" id="UP000756427">
    <property type="component" value="Unassembled WGS sequence"/>
</dbReference>
<dbReference type="Proteomes" id="UP000713964">
    <property type="component" value="Unassembled WGS sequence"/>
</dbReference>
<dbReference type="EMBL" id="JABZXR010000001">
    <property type="protein sequence ID" value="MBF1662967.1"/>
    <property type="molecule type" value="Genomic_DNA"/>
</dbReference>
<comment type="subcellular location">
    <subcellularLocation>
        <location evidence="10">Cell membrane</location>
        <topology evidence="10">Peripheral membrane protein</topology>
    </subcellularLocation>
    <subcellularLocation>
        <location evidence="2">Membrane</location>
        <topology evidence="2">Peripheral membrane protein</topology>
    </subcellularLocation>
</comment>
<keyword evidence="4 10" id="KW-0813">Transport</keyword>